<keyword evidence="3" id="KW-1185">Reference proteome</keyword>
<sequence length="198" mass="23301">MDILSMLCVLVLSIGLVYSMFKKHALITIIYLVSILSIELVAIFGKVNLFLFSVSYYIHLFYLGYYILVHLFRRKKRNFLYLSLLFIIPMLLSLGFNKEISSYQSYDRLLYILCIIILLIATLFRYFDGKLFLSNTHITIFLTILFYFGIDFIIALTTNYLINEHLNLVGWIWLFRAFCLLMFYAALVNLAWKTGKTL</sequence>
<accession>A0A1M6KUZ0</accession>
<evidence type="ECO:0000256" key="1">
    <source>
        <dbReference type="SAM" id="Phobius"/>
    </source>
</evidence>
<feature type="transmembrane region" description="Helical" evidence="1">
    <location>
        <begin position="139"/>
        <end position="162"/>
    </location>
</feature>
<dbReference type="EMBL" id="FQYP01000012">
    <property type="protein sequence ID" value="SHJ62682.1"/>
    <property type="molecule type" value="Genomic_DNA"/>
</dbReference>
<gene>
    <name evidence="2" type="ORF">SAMN04488508_11276</name>
</gene>
<dbReference type="Proteomes" id="UP000184432">
    <property type="component" value="Unassembled WGS sequence"/>
</dbReference>
<feature type="transmembrane region" description="Helical" evidence="1">
    <location>
        <begin position="168"/>
        <end position="192"/>
    </location>
</feature>
<feature type="transmembrane region" description="Helical" evidence="1">
    <location>
        <begin position="29"/>
        <end position="58"/>
    </location>
</feature>
<proteinExistence type="predicted"/>
<keyword evidence="1" id="KW-1133">Transmembrane helix</keyword>
<keyword evidence="1" id="KW-0472">Membrane</keyword>
<organism evidence="2 3">
    <name type="scientific">Aquimarina spongiae</name>
    <dbReference type="NCBI Taxonomy" id="570521"/>
    <lineage>
        <taxon>Bacteria</taxon>
        <taxon>Pseudomonadati</taxon>
        <taxon>Bacteroidota</taxon>
        <taxon>Flavobacteriia</taxon>
        <taxon>Flavobacteriales</taxon>
        <taxon>Flavobacteriaceae</taxon>
        <taxon>Aquimarina</taxon>
    </lineage>
</organism>
<keyword evidence="1" id="KW-0812">Transmembrane</keyword>
<dbReference type="AlphaFoldDB" id="A0A1M6KUZ0"/>
<evidence type="ECO:0008006" key="4">
    <source>
        <dbReference type="Google" id="ProtNLM"/>
    </source>
</evidence>
<protein>
    <recommendedName>
        <fullName evidence="4">YhhN-like protein</fullName>
    </recommendedName>
</protein>
<dbReference type="STRING" id="570521.SAMN04488508_11276"/>
<reference evidence="3" key="1">
    <citation type="submission" date="2016-11" db="EMBL/GenBank/DDBJ databases">
        <authorList>
            <person name="Varghese N."/>
            <person name="Submissions S."/>
        </authorList>
    </citation>
    <scope>NUCLEOTIDE SEQUENCE [LARGE SCALE GENOMIC DNA]</scope>
    <source>
        <strain evidence="3">DSM 22623</strain>
    </source>
</reference>
<evidence type="ECO:0000313" key="2">
    <source>
        <dbReference type="EMBL" id="SHJ62682.1"/>
    </source>
</evidence>
<name>A0A1M6KUZ0_9FLAO</name>
<feature type="transmembrane region" description="Helical" evidence="1">
    <location>
        <begin position="79"/>
        <end position="97"/>
    </location>
</feature>
<feature type="transmembrane region" description="Helical" evidence="1">
    <location>
        <begin position="109"/>
        <end position="127"/>
    </location>
</feature>
<evidence type="ECO:0000313" key="3">
    <source>
        <dbReference type="Proteomes" id="UP000184432"/>
    </source>
</evidence>